<gene>
    <name evidence="1" type="ORF">Lalb_Chr18g0044291</name>
</gene>
<dbReference type="PANTHER" id="PTHR33978">
    <property type="entry name" value="SERINE/THREONINE-KINASE"/>
    <property type="match status" value="1"/>
</dbReference>
<evidence type="ECO:0000313" key="1">
    <source>
        <dbReference type="EMBL" id="KAE9593552.1"/>
    </source>
</evidence>
<protein>
    <submittedName>
        <fullName evidence="1">Uncharacterized protein</fullName>
    </submittedName>
</protein>
<accession>A0A6A4NW44</accession>
<dbReference type="Proteomes" id="UP000447434">
    <property type="component" value="Chromosome 18"/>
</dbReference>
<reference evidence="2" key="1">
    <citation type="journal article" date="2020" name="Nat. Commun.">
        <title>Genome sequence of the cluster root forming white lupin.</title>
        <authorList>
            <person name="Hufnagel B."/>
            <person name="Marques A."/>
            <person name="Soriano A."/>
            <person name="Marques L."/>
            <person name="Divol F."/>
            <person name="Doumas P."/>
            <person name="Sallet E."/>
            <person name="Mancinotti D."/>
            <person name="Carrere S."/>
            <person name="Marande W."/>
            <person name="Arribat S."/>
            <person name="Keller J."/>
            <person name="Huneau C."/>
            <person name="Blein T."/>
            <person name="Aime D."/>
            <person name="Laguerre M."/>
            <person name="Taylor J."/>
            <person name="Schubert V."/>
            <person name="Nelson M."/>
            <person name="Geu-Flores F."/>
            <person name="Crespi M."/>
            <person name="Gallardo-Guerrero K."/>
            <person name="Delaux P.-M."/>
            <person name="Salse J."/>
            <person name="Berges H."/>
            <person name="Guyot R."/>
            <person name="Gouzy J."/>
            <person name="Peret B."/>
        </authorList>
    </citation>
    <scope>NUCLEOTIDE SEQUENCE [LARGE SCALE GENOMIC DNA]</scope>
    <source>
        <strain evidence="2">cv. Amiga</strain>
    </source>
</reference>
<dbReference type="OrthoDB" id="690771at2759"/>
<dbReference type="AlphaFoldDB" id="A0A6A4NW44"/>
<name>A0A6A4NW44_LUPAL</name>
<organism evidence="1 2">
    <name type="scientific">Lupinus albus</name>
    <name type="common">White lupine</name>
    <name type="synonym">Lupinus termis</name>
    <dbReference type="NCBI Taxonomy" id="3870"/>
    <lineage>
        <taxon>Eukaryota</taxon>
        <taxon>Viridiplantae</taxon>
        <taxon>Streptophyta</taxon>
        <taxon>Embryophyta</taxon>
        <taxon>Tracheophyta</taxon>
        <taxon>Spermatophyta</taxon>
        <taxon>Magnoliopsida</taxon>
        <taxon>eudicotyledons</taxon>
        <taxon>Gunneridae</taxon>
        <taxon>Pentapetalae</taxon>
        <taxon>rosids</taxon>
        <taxon>fabids</taxon>
        <taxon>Fabales</taxon>
        <taxon>Fabaceae</taxon>
        <taxon>Papilionoideae</taxon>
        <taxon>50 kb inversion clade</taxon>
        <taxon>genistoids sensu lato</taxon>
        <taxon>core genistoids</taxon>
        <taxon>Genisteae</taxon>
        <taxon>Lupinus</taxon>
    </lineage>
</organism>
<proteinExistence type="predicted"/>
<sequence length="124" mass="14322">MRKSLKQFGDYDDRSQKRDFPTWDCGSALYDSHELVSLVYAIERHMITWPSIIGPNPFITQLSQTHELPKVSTKRVTKGSSMVTSFGENLVKSSLKKKKVNPLKKKKKDKRRRDLFYELVCGGN</sequence>
<evidence type="ECO:0000313" key="2">
    <source>
        <dbReference type="Proteomes" id="UP000447434"/>
    </source>
</evidence>
<comment type="caution">
    <text evidence="1">The sequence shown here is derived from an EMBL/GenBank/DDBJ whole genome shotgun (WGS) entry which is preliminary data.</text>
</comment>
<dbReference type="EMBL" id="WOCE01000018">
    <property type="protein sequence ID" value="KAE9593552.1"/>
    <property type="molecule type" value="Genomic_DNA"/>
</dbReference>
<keyword evidence="2" id="KW-1185">Reference proteome</keyword>
<dbReference type="PANTHER" id="PTHR33978:SF18">
    <property type="entry name" value="OS01G0656300 PROTEIN"/>
    <property type="match status" value="1"/>
</dbReference>